<protein>
    <submittedName>
        <fullName evidence="6">Patatin phospholipase domain-containing 8</fullName>
    </submittedName>
</protein>
<evidence type="ECO:0000259" key="5">
    <source>
        <dbReference type="PROSITE" id="PS51635"/>
    </source>
</evidence>
<dbReference type="Gene3D" id="3.40.1090.10">
    <property type="entry name" value="Cytosolic phospholipase A2 catalytic domain"/>
    <property type="match status" value="1"/>
</dbReference>
<evidence type="ECO:0000313" key="6">
    <source>
        <dbReference type="EMBL" id="KAG0647789.1"/>
    </source>
</evidence>
<keyword evidence="2" id="KW-0442">Lipid degradation</keyword>
<keyword evidence="1" id="KW-0378">Hydrolase</keyword>
<dbReference type="AlphaFoldDB" id="A0A9P7AVW6"/>
<feature type="domain" description="PNPLA" evidence="5">
    <location>
        <begin position="1"/>
        <end position="151"/>
    </location>
</feature>
<feature type="short sequence motif" description="DGA/G" evidence="4">
    <location>
        <begin position="138"/>
        <end position="140"/>
    </location>
</feature>
<name>A0A9P7AVW6_9HELO</name>
<dbReference type="GO" id="GO:0046486">
    <property type="term" value="P:glycerolipid metabolic process"/>
    <property type="evidence" value="ECO:0007669"/>
    <property type="project" value="UniProtKB-ARBA"/>
</dbReference>
<dbReference type="GO" id="GO:0019369">
    <property type="term" value="P:arachidonate metabolic process"/>
    <property type="evidence" value="ECO:0007669"/>
    <property type="project" value="TreeGrafter"/>
</dbReference>
<organism evidence="6 7">
    <name type="scientific">Hyphodiscus hymeniophilus</name>
    <dbReference type="NCBI Taxonomy" id="353542"/>
    <lineage>
        <taxon>Eukaryota</taxon>
        <taxon>Fungi</taxon>
        <taxon>Dikarya</taxon>
        <taxon>Ascomycota</taxon>
        <taxon>Pezizomycotina</taxon>
        <taxon>Leotiomycetes</taxon>
        <taxon>Helotiales</taxon>
        <taxon>Hyphodiscaceae</taxon>
        <taxon>Hyphodiscus</taxon>
    </lineage>
</organism>
<evidence type="ECO:0000256" key="1">
    <source>
        <dbReference type="ARBA" id="ARBA00022801"/>
    </source>
</evidence>
<dbReference type="InterPro" id="IPR002641">
    <property type="entry name" value="PNPLA_dom"/>
</dbReference>
<dbReference type="Pfam" id="PF01734">
    <property type="entry name" value="Patatin"/>
    <property type="match status" value="1"/>
</dbReference>
<accession>A0A9P7AVW6</accession>
<evidence type="ECO:0000313" key="7">
    <source>
        <dbReference type="Proteomes" id="UP000785200"/>
    </source>
</evidence>
<dbReference type="PANTHER" id="PTHR24185:SF1">
    <property type="entry name" value="CALCIUM-INDEPENDENT PHOSPHOLIPASE A2-GAMMA"/>
    <property type="match status" value="1"/>
</dbReference>
<comment type="caution">
    <text evidence="6">The sequence shown here is derived from an EMBL/GenBank/DDBJ whole genome shotgun (WGS) entry which is preliminary data.</text>
</comment>
<evidence type="ECO:0000256" key="4">
    <source>
        <dbReference type="PROSITE-ProRule" id="PRU01161"/>
    </source>
</evidence>
<keyword evidence="7" id="KW-1185">Reference proteome</keyword>
<gene>
    <name evidence="6" type="ORF">D0Z07_6872</name>
</gene>
<proteinExistence type="predicted"/>
<dbReference type="Proteomes" id="UP000785200">
    <property type="component" value="Unassembled WGS sequence"/>
</dbReference>
<dbReference type="GO" id="GO:0047499">
    <property type="term" value="F:calcium-independent phospholipase A2 activity"/>
    <property type="evidence" value="ECO:0007669"/>
    <property type="project" value="TreeGrafter"/>
</dbReference>
<keyword evidence="3" id="KW-0443">Lipid metabolism</keyword>
<reference evidence="6" key="1">
    <citation type="submission" date="2019-07" db="EMBL/GenBank/DDBJ databases">
        <title>Hyphodiscus hymeniophilus genome sequencing and assembly.</title>
        <authorList>
            <person name="Kramer G."/>
            <person name="Nodwell J."/>
        </authorList>
    </citation>
    <scope>NUCLEOTIDE SEQUENCE</scope>
    <source>
        <strain evidence="6">ATCC 34498</strain>
    </source>
</reference>
<dbReference type="PANTHER" id="PTHR24185">
    <property type="entry name" value="CALCIUM-INDEPENDENT PHOSPHOLIPASE A2-GAMMA"/>
    <property type="match status" value="1"/>
</dbReference>
<dbReference type="GO" id="GO:0016042">
    <property type="term" value="P:lipid catabolic process"/>
    <property type="evidence" value="ECO:0007669"/>
    <property type="project" value="UniProtKB-KW"/>
</dbReference>
<comment type="caution">
    <text evidence="4">Lacks conserved residue(s) required for the propagation of feature annotation.</text>
</comment>
<dbReference type="PROSITE" id="PS51635">
    <property type="entry name" value="PNPLA"/>
    <property type="match status" value="1"/>
</dbReference>
<dbReference type="GO" id="GO:0016020">
    <property type="term" value="C:membrane"/>
    <property type="evidence" value="ECO:0007669"/>
    <property type="project" value="TreeGrafter"/>
</dbReference>
<evidence type="ECO:0000256" key="2">
    <source>
        <dbReference type="ARBA" id="ARBA00022963"/>
    </source>
</evidence>
<sequence length="275" mass="30324">MLGRLRMSIDECIEAFKTISEIVFKNNPSSFSRVMGGVLGRPFFDAALLEGAVKDILTTRGLGEDAKFCEEEDANCKVFVSATRAQSVHAVLLRSYTTWVASEENYDCFIWEAARATSAAPLFFESTKLEASSATFVDGGLHLNNPITEVINEAESLWPGAPHKSIVSIGTGWIDVKGLDVSQLKCHNVVKTCIDLALNSNKEAQKFIRGNKGKDLAEAGIYHRFDVDRGIETVSLDQWQKMDEVDAFTQAYLARNGTLLEKCARSLCNRESARG</sequence>
<dbReference type="OrthoDB" id="1658288at2759"/>
<dbReference type="SUPFAM" id="SSF52151">
    <property type="entry name" value="FabD/lysophospholipase-like"/>
    <property type="match status" value="1"/>
</dbReference>
<dbReference type="InterPro" id="IPR016035">
    <property type="entry name" value="Acyl_Trfase/lysoPLipase"/>
</dbReference>
<dbReference type="EMBL" id="VNKQ01000012">
    <property type="protein sequence ID" value="KAG0647789.1"/>
    <property type="molecule type" value="Genomic_DNA"/>
</dbReference>
<evidence type="ECO:0000256" key="3">
    <source>
        <dbReference type="ARBA" id="ARBA00023098"/>
    </source>
</evidence>